<evidence type="ECO:0000256" key="6">
    <source>
        <dbReference type="ARBA" id="ARBA00023170"/>
    </source>
</evidence>
<feature type="transmembrane region" description="Helical" evidence="9">
    <location>
        <begin position="213"/>
        <end position="239"/>
    </location>
</feature>
<dbReference type="GO" id="GO:0005886">
    <property type="term" value="C:plasma membrane"/>
    <property type="evidence" value="ECO:0007669"/>
    <property type="project" value="TreeGrafter"/>
</dbReference>
<feature type="transmembrane region" description="Helical" evidence="9">
    <location>
        <begin position="83"/>
        <end position="105"/>
    </location>
</feature>
<keyword evidence="6 8" id="KW-0675">Receptor</keyword>
<keyword evidence="7 8" id="KW-0807">Transducer</keyword>
<protein>
    <recommendedName>
        <fullName evidence="10">G-protein coupled receptors family 1 profile domain-containing protein</fullName>
    </recommendedName>
</protein>
<dbReference type="Proteomes" id="UP001347796">
    <property type="component" value="Unassembled WGS sequence"/>
</dbReference>
<feature type="transmembrane region" description="Helical" evidence="9">
    <location>
        <begin position="312"/>
        <end position="332"/>
    </location>
</feature>
<feature type="transmembrane region" description="Helical" evidence="9">
    <location>
        <begin position="45"/>
        <end position="71"/>
    </location>
</feature>
<evidence type="ECO:0000259" key="10">
    <source>
        <dbReference type="PROSITE" id="PS50262"/>
    </source>
</evidence>
<dbReference type="EMBL" id="JAZGQO010000011">
    <property type="protein sequence ID" value="KAK6174352.1"/>
    <property type="molecule type" value="Genomic_DNA"/>
</dbReference>
<feature type="transmembrane region" description="Helical" evidence="9">
    <location>
        <begin position="164"/>
        <end position="184"/>
    </location>
</feature>
<name>A0AAN8JBI1_PATCE</name>
<dbReference type="InterPro" id="IPR000276">
    <property type="entry name" value="GPCR_Rhodpsn"/>
</dbReference>
<feature type="transmembrane region" description="Helical" evidence="9">
    <location>
        <begin position="125"/>
        <end position="143"/>
    </location>
</feature>
<dbReference type="PANTHER" id="PTHR24243:SF233">
    <property type="entry name" value="THYROTROPIN-RELEASING HORMONE RECEPTOR"/>
    <property type="match status" value="1"/>
</dbReference>
<evidence type="ECO:0000313" key="11">
    <source>
        <dbReference type="EMBL" id="KAK6174352.1"/>
    </source>
</evidence>
<dbReference type="Gene3D" id="1.20.1070.10">
    <property type="entry name" value="Rhodopsin 7-helix transmembrane proteins"/>
    <property type="match status" value="1"/>
</dbReference>
<accession>A0AAN8JBI1</accession>
<evidence type="ECO:0000313" key="12">
    <source>
        <dbReference type="Proteomes" id="UP001347796"/>
    </source>
</evidence>
<sequence length="403" mass="46473">MTTSLPCTTTSNSSSTECLDDVLTNVTEYLNDTDTLPQPHLPEYIFIYVTIINLVILLVGVVGNILVILVVFKVKDMRTPMNFYLVSLSVADLLVLLICQPSALAEFYAKRRWYLSEAACKLVPYLEHLVLHASTLIILVITWERYFAICKPLHNNAVCEKTRPLYLIFIMWTSSIITSLPFIFMTHLKYTPFVDGTTGYICTTVIEETWHYVYIGFSFVVFFLLPMTVLTIMYGGIILQLYSDTLKLMGNHHTTAFYRLRSRKQVVRMLISIIVFFFVSLMPLRVFILWQIFTPTTSLEDLGIESFYNIMWFARIMMYLNSAGNPVIYSMLSSKFKMAFKRVLRIYNPDDSFNRRTSLSVRYTFFRTTIANGNELKLSDLKLNNIQSATNDQIPNGLLLIKD</sequence>
<dbReference type="SUPFAM" id="SSF81321">
    <property type="entry name" value="Family A G protein-coupled receptor-like"/>
    <property type="match status" value="1"/>
</dbReference>
<keyword evidence="12" id="KW-1185">Reference proteome</keyword>
<keyword evidence="5 9" id="KW-0472">Membrane</keyword>
<feature type="domain" description="G-protein coupled receptors family 1 profile" evidence="10">
    <location>
        <begin position="63"/>
        <end position="329"/>
    </location>
</feature>
<reference evidence="11 12" key="1">
    <citation type="submission" date="2024-01" db="EMBL/GenBank/DDBJ databases">
        <title>The genome of the rayed Mediterranean limpet Patella caerulea (Linnaeus, 1758).</title>
        <authorList>
            <person name="Anh-Thu Weber A."/>
            <person name="Halstead-Nussloch G."/>
        </authorList>
    </citation>
    <scope>NUCLEOTIDE SEQUENCE [LARGE SCALE GENOMIC DNA]</scope>
    <source>
        <strain evidence="11">AATW-2023a</strain>
        <tissue evidence="11">Whole specimen</tissue>
    </source>
</reference>
<dbReference type="InterPro" id="IPR017452">
    <property type="entry name" value="GPCR_Rhodpsn_7TM"/>
</dbReference>
<evidence type="ECO:0000256" key="9">
    <source>
        <dbReference type="SAM" id="Phobius"/>
    </source>
</evidence>
<dbReference type="PROSITE" id="PS00237">
    <property type="entry name" value="G_PROTEIN_RECEP_F1_1"/>
    <property type="match status" value="1"/>
</dbReference>
<evidence type="ECO:0000256" key="7">
    <source>
        <dbReference type="ARBA" id="ARBA00023224"/>
    </source>
</evidence>
<gene>
    <name evidence="11" type="ORF">SNE40_017647</name>
</gene>
<keyword evidence="4 8" id="KW-0297">G-protein coupled receptor</keyword>
<evidence type="ECO:0000256" key="5">
    <source>
        <dbReference type="ARBA" id="ARBA00023136"/>
    </source>
</evidence>
<evidence type="ECO:0000256" key="2">
    <source>
        <dbReference type="ARBA" id="ARBA00022692"/>
    </source>
</evidence>
<evidence type="ECO:0000256" key="1">
    <source>
        <dbReference type="ARBA" id="ARBA00004141"/>
    </source>
</evidence>
<dbReference type="SMART" id="SM01381">
    <property type="entry name" value="7TM_GPCR_Srsx"/>
    <property type="match status" value="1"/>
</dbReference>
<dbReference type="PANTHER" id="PTHR24243">
    <property type="entry name" value="G-PROTEIN COUPLED RECEPTOR"/>
    <property type="match status" value="1"/>
</dbReference>
<evidence type="ECO:0000256" key="3">
    <source>
        <dbReference type="ARBA" id="ARBA00022989"/>
    </source>
</evidence>
<organism evidence="11 12">
    <name type="scientific">Patella caerulea</name>
    <name type="common">Rayed Mediterranean limpet</name>
    <dbReference type="NCBI Taxonomy" id="87958"/>
    <lineage>
        <taxon>Eukaryota</taxon>
        <taxon>Metazoa</taxon>
        <taxon>Spiralia</taxon>
        <taxon>Lophotrochozoa</taxon>
        <taxon>Mollusca</taxon>
        <taxon>Gastropoda</taxon>
        <taxon>Patellogastropoda</taxon>
        <taxon>Patelloidea</taxon>
        <taxon>Patellidae</taxon>
        <taxon>Patella</taxon>
    </lineage>
</organism>
<proteinExistence type="inferred from homology"/>
<keyword evidence="2 8" id="KW-0812">Transmembrane</keyword>
<feature type="transmembrane region" description="Helical" evidence="9">
    <location>
        <begin position="269"/>
        <end position="292"/>
    </location>
</feature>
<dbReference type="GO" id="GO:0004930">
    <property type="term" value="F:G protein-coupled receptor activity"/>
    <property type="evidence" value="ECO:0007669"/>
    <property type="project" value="UniProtKB-KW"/>
</dbReference>
<keyword evidence="3 9" id="KW-1133">Transmembrane helix</keyword>
<dbReference type="AlphaFoldDB" id="A0AAN8JBI1"/>
<comment type="subcellular location">
    <subcellularLocation>
        <location evidence="1">Membrane</location>
        <topology evidence="1">Multi-pass membrane protein</topology>
    </subcellularLocation>
</comment>
<dbReference type="Pfam" id="PF00001">
    <property type="entry name" value="7tm_1"/>
    <property type="match status" value="1"/>
</dbReference>
<dbReference type="PROSITE" id="PS50262">
    <property type="entry name" value="G_PROTEIN_RECEP_F1_2"/>
    <property type="match status" value="1"/>
</dbReference>
<comment type="similarity">
    <text evidence="8">Belongs to the G-protein coupled receptor 1 family.</text>
</comment>
<dbReference type="PRINTS" id="PR00237">
    <property type="entry name" value="GPCRRHODOPSN"/>
</dbReference>
<evidence type="ECO:0000256" key="8">
    <source>
        <dbReference type="RuleBase" id="RU000688"/>
    </source>
</evidence>
<comment type="caution">
    <text evidence="11">The sequence shown here is derived from an EMBL/GenBank/DDBJ whole genome shotgun (WGS) entry which is preliminary data.</text>
</comment>
<evidence type="ECO:0000256" key="4">
    <source>
        <dbReference type="ARBA" id="ARBA00023040"/>
    </source>
</evidence>